<evidence type="ECO:0000256" key="6">
    <source>
        <dbReference type="PROSITE-ProRule" id="PRU00284"/>
    </source>
</evidence>
<name>A0ABV1KS26_9BACL</name>
<keyword evidence="7" id="KW-0812">Transmembrane</keyword>
<keyword evidence="2" id="KW-1003">Cell membrane</keyword>
<keyword evidence="11" id="KW-1185">Reference proteome</keyword>
<evidence type="ECO:0000313" key="10">
    <source>
        <dbReference type="EMBL" id="MEQ4482287.1"/>
    </source>
</evidence>
<feature type="transmembrane region" description="Helical" evidence="7">
    <location>
        <begin position="305"/>
        <end position="327"/>
    </location>
</feature>
<comment type="caution">
    <text evidence="10">The sequence shown here is derived from an EMBL/GenBank/DDBJ whole genome shotgun (WGS) entry which is preliminary data.</text>
</comment>
<comment type="subcellular location">
    <subcellularLocation>
        <location evidence="1">Cell membrane</location>
    </subcellularLocation>
</comment>
<dbReference type="Pfam" id="PF00672">
    <property type="entry name" value="HAMP"/>
    <property type="match status" value="1"/>
</dbReference>
<organism evidence="10 11">
    <name type="scientific">Cohnella silvisoli</name>
    <dbReference type="NCBI Taxonomy" id="2873699"/>
    <lineage>
        <taxon>Bacteria</taxon>
        <taxon>Bacillati</taxon>
        <taxon>Bacillota</taxon>
        <taxon>Bacilli</taxon>
        <taxon>Bacillales</taxon>
        <taxon>Paenibacillaceae</taxon>
        <taxon>Cohnella</taxon>
    </lineage>
</organism>
<evidence type="ECO:0000256" key="2">
    <source>
        <dbReference type="ARBA" id="ARBA00022475"/>
    </source>
</evidence>
<dbReference type="SUPFAM" id="SSF58104">
    <property type="entry name" value="Methyl-accepting chemotaxis protein (MCP) signaling domain"/>
    <property type="match status" value="1"/>
</dbReference>
<evidence type="ECO:0000256" key="5">
    <source>
        <dbReference type="ARBA" id="ARBA00029447"/>
    </source>
</evidence>
<dbReference type="SMART" id="SM00304">
    <property type="entry name" value="HAMP"/>
    <property type="match status" value="1"/>
</dbReference>
<protein>
    <submittedName>
        <fullName evidence="10">Methyl-accepting chemotaxis protein</fullName>
    </submittedName>
</protein>
<feature type="domain" description="Methyl-accepting transducer" evidence="8">
    <location>
        <begin position="395"/>
        <end position="645"/>
    </location>
</feature>
<evidence type="ECO:0000259" key="8">
    <source>
        <dbReference type="PROSITE" id="PS50111"/>
    </source>
</evidence>
<sequence>MRKSIHFMNPLKSVGMKLFIIFFVSIVMFVFVSGYISYTVSKQILEEKISDASHTTVTLASQKVDLMLKSYEQMTAELVTGTDFKLNVSHLSNKKNTSIERLQHQRQLLDTISNRVNINSMISSIALIPLNQEDLPAISYMNMEVKIDRNSDSYKRVLEGNGHAIWLGISENQFIGNSNNPVITLGRTIKSITTNEMEYMLVLQIKIGAIDEMFKDVHISDSSAIQIVNNENELYFSTHLSEMFQPSSVEFRASVTEEPYIAMDQNGTEQIVAYHRSEYMGWNVMAISPVEELVRDTNVIENATLIIAGTAALLAIVIGYFIANMIGKPLRKLRDLMLKGAEGNLAIRTETSRSDEIGQVGAGFNQMIEQITLLVEQTNRSAQDVLATAAELSEASKQTSISAKEIAVATDQIANGASDLAIDAEKGNEIAFRMGVKMKNVMNSNAEMGESASEVRKASEQGTIFMNELIAKTIVTEELTRNMVDKVDKLKESTASIRQILELLNSITKQTNILSLNATIEAARAGAAGKGFMVIADEIRKLADQSKQSIHVVGQIVETIQNEINETVNVLSEAYPIFEAQIHAVKETDLIFKNVQIQMGGFETCLNEVTDSIQQLDQSQTVLSEAMSNVSTIAQQSSAASEEVASLSSQQLTISEDLVGLSARLDALSSALKDSLSRFHI</sequence>
<comment type="similarity">
    <text evidence="5">Belongs to the methyl-accepting chemotaxis (MCP) protein family.</text>
</comment>
<dbReference type="PROSITE" id="PS50111">
    <property type="entry name" value="CHEMOTAXIS_TRANSDUC_2"/>
    <property type="match status" value="1"/>
</dbReference>
<evidence type="ECO:0000256" key="3">
    <source>
        <dbReference type="ARBA" id="ARBA00023136"/>
    </source>
</evidence>
<keyword evidence="3 7" id="KW-0472">Membrane</keyword>
<dbReference type="PANTHER" id="PTHR32089">
    <property type="entry name" value="METHYL-ACCEPTING CHEMOTAXIS PROTEIN MCPB"/>
    <property type="match status" value="1"/>
</dbReference>
<reference evidence="10 11" key="1">
    <citation type="journal article" date="2023" name="Genome Announc.">
        <title>Pan-Genome Analyses of the Genus Cohnella and Proposal of the Novel Species Cohnella silvisoli sp. nov., Isolated from Forest Soil.</title>
        <authorList>
            <person name="Wang C."/>
            <person name="Mao L."/>
            <person name="Bao G."/>
            <person name="Zhu H."/>
        </authorList>
    </citation>
    <scope>NUCLEOTIDE SEQUENCE [LARGE SCALE GENOMIC DNA]</scope>
    <source>
        <strain evidence="10 11">NL03-T5-1</strain>
    </source>
</reference>
<evidence type="ECO:0000256" key="4">
    <source>
        <dbReference type="ARBA" id="ARBA00023224"/>
    </source>
</evidence>
<dbReference type="Gene3D" id="1.10.8.500">
    <property type="entry name" value="HAMP domain in histidine kinase"/>
    <property type="match status" value="1"/>
</dbReference>
<feature type="domain" description="HAMP" evidence="9">
    <location>
        <begin position="324"/>
        <end position="376"/>
    </location>
</feature>
<feature type="transmembrane region" description="Helical" evidence="7">
    <location>
        <begin position="20"/>
        <end position="38"/>
    </location>
</feature>
<dbReference type="EMBL" id="JASKHM010000003">
    <property type="protein sequence ID" value="MEQ4482287.1"/>
    <property type="molecule type" value="Genomic_DNA"/>
</dbReference>
<keyword evidence="7" id="KW-1133">Transmembrane helix</keyword>
<proteinExistence type="inferred from homology"/>
<dbReference type="SMART" id="SM00283">
    <property type="entry name" value="MA"/>
    <property type="match status" value="1"/>
</dbReference>
<keyword evidence="4 6" id="KW-0807">Transducer</keyword>
<evidence type="ECO:0000313" key="11">
    <source>
        <dbReference type="Proteomes" id="UP001493487"/>
    </source>
</evidence>
<dbReference type="InterPro" id="IPR004089">
    <property type="entry name" value="MCPsignal_dom"/>
</dbReference>
<evidence type="ECO:0000256" key="7">
    <source>
        <dbReference type="SAM" id="Phobius"/>
    </source>
</evidence>
<gene>
    <name evidence="10" type="ORF">QJS35_07745</name>
</gene>
<evidence type="ECO:0000259" key="9">
    <source>
        <dbReference type="PROSITE" id="PS50885"/>
    </source>
</evidence>
<dbReference type="RefSeq" id="WP_232185050.1">
    <property type="nucleotide sequence ID" value="NZ_JAIOAP010000004.1"/>
</dbReference>
<dbReference type="InterPro" id="IPR003660">
    <property type="entry name" value="HAMP_dom"/>
</dbReference>
<dbReference type="Proteomes" id="UP001493487">
    <property type="component" value="Unassembled WGS sequence"/>
</dbReference>
<dbReference type="Gene3D" id="1.10.287.950">
    <property type="entry name" value="Methyl-accepting chemotaxis protein"/>
    <property type="match status" value="1"/>
</dbReference>
<dbReference type="PANTHER" id="PTHR32089:SF112">
    <property type="entry name" value="LYSOZYME-LIKE PROTEIN-RELATED"/>
    <property type="match status" value="1"/>
</dbReference>
<dbReference type="CDD" id="cd06225">
    <property type="entry name" value="HAMP"/>
    <property type="match status" value="1"/>
</dbReference>
<accession>A0ABV1KS26</accession>
<evidence type="ECO:0000256" key="1">
    <source>
        <dbReference type="ARBA" id="ARBA00004236"/>
    </source>
</evidence>
<dbReference type="Gene3D" id="3.30.450.20">
    <property type="entry name" value="PAS domain"/>
    <property type="match status" value="1"/>
</dbReference>
<dbReference type="Pfam" id="PF00015">
    <property type="entry name" value="MCPsignal"/>
    <property type="match status" value="1"/>
</dbReference>
<dbReference type="PROSITE" id="PS50885">
    <property type="entry name" value="HAMP"/>
    <property type="match status" value="1"/>
</dbReference>